<gene>
    <name evidence="4" type="ORF">RFI_08862</name>
</gene>
<dbReference type="Gene3D" id="1.10.3090.10">
    <property type="entry name" value="cca-adding enzyme, domain 2"/>
    <property type="match status" value="1"/>
</dbReference>
<keyword evidence="1" id="KW-0694">RNA-binding</keyword>
<proteinExistence type="predicted"/>
<reference evidence="4 5" key="1">
    <citation type="journal article" date="2013" name="Curr. Biol.">
        <title>The Genome of the Foraminiferan Reticulomyxa filosa.</title>
        <authorList>
            <person name="Glockner G."/>
            <person name="Hulsmann N."/>
            <person name="Schleicher M."/>
            <person name="Noegel A.A."/>
            <person name="Eichinger L."/>
            <person name="Gallinger C."/>
            <person name="Pawlowski J."/>
            <person name="Sierra R."/>
            <person name="Euteneuer U."/>
            <person name="Pillet L."/>
            <person name="Moustafa A."/>
            <person name="Platzer M."/>
            <person name="Groth M."/>
            <person name="Szafranski K."/>
            <person name="Schliwa M."/>
        </authorList>
    </citation>
    <scope>NUCLEOTIDE SEQUENCE [LARGE SCALE GENOMIC DNA]</scope>
</reference>
<dbReference type="Proteomes" id="UP000023152">
    <property type="component" value="Unassembled WGS sequence"/>
</dbReference>
<evidence type="ECO:0000259" key="3">
    <source>
        <dbReference type="Pfam" id="PF12627"/>
    </source>
</evidence>
<dbReference type="EMBL" id="ASPP01006765">
    <property type="protein sequence ID" value="ETO28270.1"/>
    <property type="molecule type" value="Genomic_DNA"/>
</dbReference>
<organism evidence="4 5">
    <name type="scientific">Reticulomyxa filosa</name>
    <dbReference type="NCBI Taxonomy" id="46433"/>
    <lineage>
        <taxon>Eukaryota</taxon>
        <taxon>Sar</taxon>
        <taxon>Rhizaria</taxon>
        <taxon>Retaria</taxon>
        <taxon>Foraminifera</taxon>
        <taxon>Monothalamids</taxon>
        <taxon>Reticulomyxidae</taxon>
        <taxon>Reticulomyxa</taxon>
    </lineage>
</organism>
<dbReference type="PANTHER" id="PTHR13734">
    <property type="entry name" value="TRNA-NUCLEOTIDYLTRANSFERASE"/>
    <property type="match status" value="1"/>
</dbReference>
<dbReference type="GO" id="GO:0052929">
    <property type="term" value="F:ATP:3'-cytidine-cytidine-tRNA adenylyltransferase activity"/>
    <property type="evidence" value="ECO:0007669"/>
    <property type="project" value="TreeGrafter"/>
</dbReference>
<evidence type="ECO:0000256" key="1">
    <source>
        <dbReference type="ARBA" id="ARBA00022884"/>
    </source>
</evidence>
<keyword evidence="2" id="KW-1133">Transmembrane helix</keyword>
<name>X6NPP3_RETFI</name>
<dbReference type="GO" id="GO:0001680">
    <property type="term" value="P:tRNA 3'-terminal CCA addition"/>
    <property type="evidence" value="ECO:0007669"/>
    <property type="project" value="TreeGrafter"/>
</dbReference>
<evidence type="ECO:0000313" key="5">
    <source>
        <dbReference type="Proteomes" id="UP000023152"/>
    </source>
</evidence>
<keyword evidence="2" id="KW-0472">Membrane</keyword>
<dbReference type="PANTHER" id="PTHR13734:SF5">
    <property type="entry name" value="CCA TRNA NUCLEOTIDYLTRANSFERASE, MITOCHONDRIAL"/>
    <property type="match status" value="1"/>
</dbReference>
<evidence type="ECO:0000256" key="2">
    <source>
        <dbReference type="SAM" id="Phobius"/>
    </source>
</evidence>
<feature type="non-terminal residue" evidence="4">
    <location>
        <position position="1"/>
    </location>
</feature>
<feature type="domain" description="tRNA nucleotidyltransferase/poly(A) polymerase RNA and SrmB- binding" evidence="3">
    <location>
        <begin position="6"/>
        <end position="43"/>
    </location>
</feature>
<dbReference type="GO" id="GO:0003723">
    <property type="term" value="F:RNA binding"/>
    <property type="evidence" value="ECO:0007669"/>
    <property type="project" value="UniProtKB-KW"/>
</dbReference>
<sequence>KILRTKVSRERYSIEFGKILKGHYVSVALDAIVELGLADILFELPNQCISFFFFKKKKKKKNYTFSSIPTNSLISYIFNTYLFFLIVPDGFHFASALMTGVKIASEMEKLIHEEYEKMAKETHKKTEEKQENTNVPKLHLSSLKKIKHELLFASFLYPFRDVKYTTAKNRTEEIVKYFCLESISGLGKDLAKKVVDFHKTVELFLQSITCENDNETKRFAGSPQQSQFVGSALRIAKDEWRYGVMLTKSVLRQQNANTRMLEELEEWTITKSLLNECWKWKPLYNGNDVRQEFPVFENKQNIKSLGIVLDELVLWRLSDPTADKEKAKHFVAEWIKQNLGSK</sequence>
<keyword evidence="5" id="KW-1185">Reference proteome</keyword>
<dbReference type="InterPro" id="IPR032828">
    <property type="entry name" value="PolyA_RNA-bd"/>
</dbReference>
<comment type="caution">
    <text evidence="4">The sequence shown here is derived from an EMBL/GenBank/DDBJ whole genome shotgun (WGS) entry which is preliminary data.</text>
</comment>
<dbReference type="AlphaFoldDB" id="X6NPP3"/>
<keyword evidence="2" id="KW-0812">Transmembrane</keyword>
<evidence type="ECO:0000313" key="4">
    <source>
        <dbReference type="EMBL" id="ETO28270.1"/>
    </source>
</evidence>
<dbReference type="SUPFAM" id="SSF81891">
    <property type="entry name" value="Poly A polymerase C-terminal region-like"/>
    <property type="match status" value="1"/>
</dbReference>
<dbReference type="Pfam" id="PF12627">
    <property type="entry name" value="PolyA_pol_RNAbd"/>
    <property type="match status" value="1"/>
</dbReference>
<dbReference type="GO" id="GO:0052927">
    <property type="term" value="F:CC tRNA cytidylyltransferase activity"/>
    <property type="evidence" value="ECO:0007669"/>
    <property type="project" value="TreeGrafter"/>
</dbReference>
<accession>X6NPP3</accession>
<feature type="transmembrane region" description="Helical" evidence="2">
    <location>
        <begin position="63"/>
        <end position="87"/>
    </location>
</feature>
<protein>
    <recommendedName>
        <fullName evidence="3">tRNA nucleotidyltransferase/poly(A) polymerase RNA and SrmB- binding domain-containing protein</fullName>
    </recommendedName>
</protein>